<sequence>MGGFGSGRPGRRPIAEHMLRLDVRQLHRKNCLRPGLFLSWEWFWGDKPTGCISIATSKDSIRLIYTSGKGDNRKKMDYVVGLDRTSCHYGGTRIWFLCPRCGQRVAVLYGGQRFLCRHCNDVAYSVENEDATSRLLRRSNKLREKIGVKAGTATPILCKPKGMHQVTFDRIRLRITELESVYWHHVARKFNIAV</sequence>
<protein>
    <submittedName>
        <fullName evidence="1">Uncharacterized protein</fullName>
    </submittedName>
</protein>
<dbReference type="AlphaFoldDB" id="G7Q5Z6"/>
<organism evidence="1 2">
    <name type="scientific">Solidesulfovibrio carbinoliphilus subsp. oakridgensis</name>
    <dbReference type="NCBI Taxonomy" id="694327"/>
    <lineage>
        <taxon>Bacteria</taxon>
        <taxon>Pseudomonadati</taxon>
        <taxon>Thermodesulfobacteriota</taxon>
        <taxon>Desulfovibrionia</taxon>
        <taxon>Desulfovibrionales</taxon>
        <taxon>Desulfovibrionaceae</taxon>
        <taxon>Solidesulfovibrio</taxon>
    </lineage>
</organism>
<proteinExistence type="predicted"/>
<gene>
    <name evidence="1" type="ORF">DFW101_0918</name>
</gene>
<dbReference type="Proteomes" id="UP000004662">
    <property type="component" value="Chromosome"/>
</dbReference>
<dbReference type="eggNOG" id="COG1675">
    <property type="taxonomic scope" value="Bacteria"/>
</dbReference>
<evidence type="ECO:0000313" key="2">
    <source>
        <dbReference type="Proteomes" id="UP000004662"/>
    </source>
</evidence>
<accession>G7Q5Z6</accession>
<evidence type="ECO:0000313" key="1">
    <source>
        <dbReference type="EMBL" id="EHJ46933.1"/>
    </source>
</evidence>
<reference evidence="2" key="1">
    <citation type="journal article" date="2015" name="Genome Announc.">
        <title>High-Quality Draft Genome Sequence of Desulfovibrio carbinoliphilus FW-101-2B, an Organic Acid-Oxidizing Sulfate-Reducing Bacterium Isolated from Uranium(VI)-Contaminated Groundwater.</title>
        <authorList>
            <person name="Ramsay B.D."/>
            <person name="Hwang C."/>
            <person name="Woo H.L."/>
            <person name="Carroll S.L."/>
            <person name="Lucas S."/>
            <person name="Han J."/>
            <person name="Lapidus A.L."/>
            <person name="Cheng J.F."/>
            <person name="Goodwin L.A."/>
            <person name="Pitluck S."/>
            <person name="Peters L."/>
            <person name="Chertkov O."/>
            <person name="Held B."/>
            <person name="Detter J.C."/>
            <person name="Han C.S."/>
            <person name="Tapia R."/>
            <person name="Land M.L."/>
            <person name="Hauser L.J."/>
            <person name="Kyrpides N.C."/>
            <person name="Ivanova N.N."/>
            <person name="Mikhailova N."/>
            <person name="Pagani I."/>
            <person name="Woyke T."/>
            <person name="Arkin A.P."/>
            <person name="Dehal P."/>
            <person name="Chivian D."/>
            <person name="Criddle C.S."/>
            <person name="Wu W."/>
            <person name="Chakraborty R."/>
            <person name="Hazen T.C."/>
            <person name="Fields M.W."/>
        </authorList>
    </citation>
    <scope>NUCLEOTIDE SEQUENCE [LARGE SCALE GENOMIC DNA]</scope>
    <source>
        <strain evidence="2">FW-101-2B</strain>
    </source>
</reference>
<dbReference type="EMBL" id="CM001368">
    <property type="protein sequence ID" value="EHJ46933.1"/>
    <property type="molecule type" value="Genomic_DNA"/>
</dbReference>
<dbReference type="HOGENOM" id="CLU_120867_0_0_7"/>
<name>G7Q5Z6_9BACT</name>
<keyword evidence="2" id="KW-1185">Reference proteome</keyword>
<dbReference type="STRING" id="694327.DFW101_0918"/>